<dbReference type="RefSeq" id="WP_348788968.1">
    <property type="nucleotide sequence ID" value="NZ_CP157390.1"/>
</dbReference>
<dbReference type="Pfam" id="PF00534">
    <property type="entry name" value="Glycos_transf_1"/>
    <property type="match status" value="1"/>
</dbReference>
<evidence type="ECO:0000313" key="3">
    <source>
        <dbReference type="EMBL" id="XBM49048.1"/>
    </source>
</evidence>
<reference evidence="3" key="1">
    <citation type="submission" date="2024-05" db="EMBL/GenBank/DDBJ databases">
        <title>The Natural Products Discovery Center: Release of the First 8490 Sequenced Strains for Exploring Actinobacteria Biosynthetic Diversity.</title>
        <authorList>
            <person name="Kalkreuter E."/>
            <person name="Kautsar S.A."/>
            <person name="Yang D."/>
            <person name="Bader C.D."/>
            <person name="Teijaro C.N."/>
            <person name="Fluegel L."/>
            <person name="Davis C.M."/>
            <person name="Simpson J.R."/>
            <person name="Lauterbach L."/>
            <person name="Steele A.D."/>
            <person name="Gui C."/>
            <person name="Meng S."/>
            <person name="Li G."/>
            <person name="Viehrig K."/>
            <person name="Ye F."/>
            <person name="Su P."/>
            <person name="Kiefer A.F."/>
            <person name="Nichols A."/>
            <person name="Cepeda A.J."/>
            <person name="Yan W."/>
            <person name="Fan B."/>
            <person name="Jiang Y."/>
            <person name="Adhikari A."/>
            <person name="Zheng C.-J."/>
            <person name="Schuster L."/>
            <person name="Cowan T.M."/>
            <person name="Smanski M.J."/>
            <person name="Chevrette M.G."/>
            <person name="de Carvalho L.P.S."/>
            <person name="Shen B."/>
        </authorList>
    </citation>
    <scope>NUCLEOTIDE SEQUENCE</scope>
    <source>
        <strain evidence="3">NPDC080035</strain>
    </source>
</reference>
<dbReference type="AlphaFoldDB" id="A0AAU7GG07"/>
<feature type="domain" description="Glycosyl transferase family 1" evidence="2">
    <location>
        <begin position="175"/>
        <end position="323"/>
    </location>
</feature>
<dbReference type="InterPro" id="IPR001296">
    <property type="entry name" value="Glyco_trans_1"/>
</dbReference>
<dbReference type="SUPFAM" id="SSF53756">
    <property type="entry name" value="UDP-Glycosyltransferase/glycogen phosphorylase"/>
    <property type="match status" value="1"/>
</dbReference>
<keyword evidence="1" id="KW-0808">Transferase</keyword>
<gene>
    <name evidence="3" type="ORF">AAME72_04125</name>
</gene>
<protein>
    <submittedName>
        <fullName evidence="3">Glycosyltransferase</fullName>
    </submittedName>
</protein>
<accession>A0AAU7GG07</accession>
<dbReference type="GO" id="GO:0016757">
    <property type="term" value="F:glycosyltransferase activity"/>
    <property type="evidence" value="ECO:0007669"/>
    <property type="project" value="InterPro"/>
</dbReference>
<sequence>MPSAYDLVFWQNTLSAHQAPLLRALSDSLDQRVLLVVTRGPSDDRIGFGWEDLDYGSTRVLVSDSPEERSRVARETLAARAHVFSGLGAYPAIDAVRRQLAVVDDHPHLAVVTESLDSRGVRGVARVLRLRIRAPREAGTVDTIFTIGPLAHRQFARSVRRAGTVVPFAYAVEDARPVARSQSDRSRLIFVGSLTEWKDPALILEALSRVRRSDWTLTLIGRGPLKQSLERQVSARGFGDRVRFIEALPATQVRHEIAESDVLILPSRYDGWGAVVSEALMSGTRVLVSDGAGASELVVSPLQGAVFAAGDAPALGALLTSELATAGDPSRREKLAAWAASHIAPSVMARYLVARFTDPGSARHAPWESGGANV</sequence>
<dbReference type="PANTHER" id="PTHR12526">
    <property type="entry name" value="GLYCOSYLTRANSFERASE"/>
    <property type="match status" value="1"/>
</dbReference>
<dbReference type="CDD" id="cd03801">
    <property type="entry name" value="GT4_PimA-like"/>
    <property type="match status" value="1"/>
</dbReference>
<organism evidence="3">
    <name type="scientific">Leifsonia sp. NPDC080035</name>
    <dbReference type="NCBI Taxonomy" id="3143936"/>
    <lineage>
        <taxon>Bacteria</taxon>
        <taxon>Bacillati</taxon>
        <taxon>Actinomycetota</taxon>
        <taxon>Actinomycetes</taxon>
        <taxon>Micrococcales</taxon>
        <taxon>Microbacteriaceae</taxon>
        <taxon>Leifsonia</taxon>
    </lineage>
</organism>
<evidence type="ECO:0000256" key="1">
    <source>
        <dbReference type="ARBA" id="ARBA00022679"/>
    </source>
</evidence>
<evidence type="ECO:0000259" key="2">
    <source>
        <dbReference type="Pfam" id="PF00534"/>
    </source>
</evidence>
<dbReference type="Gene3D" id="3.40.50.2000">
    <property type="entry name" value="Glycogen Phosphorylase B"/>
    <property type="match status" value="1"/>
</dbReference>
<name>A0AAU7GG07_9MICO</name>
<dbReference type="EMBL" id="CP157390">
    <property type="protein sequence ID" value="XBM49048.1"/>
    <property type="molecule type" value="Genomic_DNA"/>
</dbReference>
<proteinExistence type="predicted"/>